<dbReference type="EC" id="1.-.-.-" evidence="3"/>
<keyword evidence="4" id="KW-1185">Reference proteome</keyword>
<sequence length="190" mass="21434">MSDKKGITDIIPDPVLGNEGEKQMRKQFPSRYQWDEHTLPGMLRSTIPRGLAKFIEEQAFFFIATSSSDGHCDASFRGREFSVDGESQPACLVINEKTIIFPDFSGNGLYNSLGNILTNPHIGMLFIDFQRQRRARVNGRATIRKADTAILEIWPMAQAVIEVEVEQAYGNCPARIPRMLFIEGSDDVFF</sequence>
<feature type="domain" description="Pyridoxamine 5'-phosphate oxidase N-terminal" evidence="2">
    <location>
        <begin position="51"/>
        <end position="156"/>
    </location>
</feature>
<evidence type="ECO:0000256" key="1">
    <source>
        <dbReference type="SAM" id="MobiDB-lite"/>
    </source>
</evidence>
<dbReference type="Pfam" id="PF01243">
    <property type="entry name" value="PNPOx_N"/>
    <property type="match status" value="1"/>
</dbReference>
<dbReference type="Gene3D" id="2.30.110.10">
    <property type="entry name" value="Electron Transport, Fmn-binding Protein, Chain A"/>
    <property type="match status" value="1"/>
</dbReference>
<dbReference type="Proteomes" id="UP001418637">
    <property type="component" value="Unassembled WGS sequence"/>
</dbReference>
<keyword evidence="3" id="KW-0560">Oxidoreductase</keyword>
<gene>
    <name evidence="3" type="ORF">WJT86_02445</name>
</gene>
<dbReference type="PANTHER" id="PTHR42815:SF2">
    <property type="entry name" value="FAD-BINDING, PUTATIVE (AFU_ORTHOLOGUE AFUA_6G07600)-RELATED"/>
    <property type="match status" value="1"/>
</dbReference>
<feature type="region of interest" description="Disordered" evidence="1">
    <location>
        <begin position="1"/>
        <end position="22"/>
    </location>
</feature>
<evidence type="ECO:0000313" key="4">
    <source>
        <dbReference type="Proteomes" id="UP001418637"/>
    </source>
</evidence>
<dbReference type="PANTHER" id="PTHR42815">
    <property type="entry name" value="FAD-BINDING, PUTATIVE (AFU_ORTHOLOGUE AFUA_6G07600)-RELATED"/>
    <property type="match status" value="1"/>
</dbReference>
<evidence type="ECO:0000313" key="3">
    <source>
        <dbReference type="EMBL" id="MEN3929919.1"/>
    </source>
</evidence>
<proteinExistence type="predicted"/>
<protein>
    <submittedName>
        <fullName evidence="3">Pyridoxamine 5'-phosphate oxidase family protein</fullName>
        <ecNumber evidence="3">1.-.-.-</ecNumber>
        <ecNumber evidence="3">1.4.3.5</ecNumber>
    </submittedName>
</protein>
<dbReference type="GO" id="GO:0004733">
    <property type="term" value="F:pyridoxamine phosphate oxidase activity"/>
    <property type="evidence" value="ECO:0007669"/>
    <property type="project" value="UniProtKB-EC"/>
</dbReference>
<dbReference type="EC" id="1.4.3.5" evidence="3"/>
<comment type="caution">
    <text evidence="3">The sequence shown here is derived from an EMBL/GenBank/DDBJ whole genome shotgun (WGS) entry which is preliminary data.</text>
</comment>
<name>A0ABV0BG09_9HYPH</name>
<dbReference type="InterPro" id="IPR011576">
    <property type="entry name" value="Pyridox_Oxase_N"/>
</dbReference>
<organism evidence="3 4">
    <name type="scientific">Hohaiivirga grylli</name>
    <dbReference type="NCBI Taxonomy" id="3133970"/>
    <lineage>
        <taxon>Bacteria</taxon>
        <taxon>Pseudomonadati</taxon>
        <taxon>Pseudomonadota</taxon>
        <taxon>Alphaproteobacteria</taxon>
        <taxon>Hyphomicrobiales</taxon>
        <taxon>Methylobacteriaceae</taxon>
        <taxon>Hohaiivirga</taxon>
    </lineage>
</organism>
<accession>A0ABV0BG09</accession>
<dbReference type="InterPro" id="IPR012349">
    <property type="entry name" value="Split_barrel_FMN-bd"/>
</dbReference>
<dbReference type="RefSeq" id="WP_346335895.1">
    <property type="nucleotide sequence ID" value="NZ_JBBYXI010000001.1"/>
</dbReference>
<evidence type="ECO:0000259" key="2">
    <source>
        <dbReference type="Pfam" id="PF01243"/>
    </source>
</evidence>
<reference evidence="3 4" key="1">
    <citation type="submission" date="2024-04" db="EMBL/GenBank/DDBJ databases">
        <title>A novel species isolated from cricket.</title>
        <authorList>
            <person name="Wang H.-C."/>
        </authorList>
    </citation>
    <scope>NUCLEOTIDE SEQUENCE [LARGE SCALE GENOMIC DNA]</scope>
    <source>
        <strain evidence="3 4">WL0021</strain>
    </source>
</reference>
<dbReference type="EMBL" id="JBBYXI010000001">
    <property type="protein sequence ID" value="MEN3929919.1"/>
    <property type="molecule type" value="Genomic_DNA"/>
</dbReference>
<dbReference type="SUPFAM" id="SSF50475">
    <property type="entry name" value="FMN-binding split barrel"/>
    <property type="match status" value="1"/>
</dbReference>